<keyword evidence="8" id="KW-0472">Membrane</keyword>
<evidence type="ECO:0000256" key="8">
    <source>
        <dbReference type="SAM" id="Phobius"/>
    </source>
</evidence>
<evidence type="ECO:0000256" key="5">
    <source>
        <dbReference type="ARBA" id="ARBA00022692"/>
    </source>
</evidence>
<dbReference type="OrthoDB" id="1522504at2"/>
<dbReference type="PROSITE" id="PS51257">
    <property type="entry name" value="PROKAR_LIPOPROTEIN"/>
    <property type="match status" value="1"/>
</dbReference>
<keyword evidence="5 8" id="KW-0812">Transmembrane</keyword>
<organism evidence="10 11">
    <name type="scientific">Flavipsychrobacter stenotrophus</name>
    <dbReference type="NCBI Taxonomy" id="2077091"/>
    <lineage>
        <taxon>Bacteria</taxon>
        <taxon>Pseudomonadati</taxon>
        <taxon>Bacteroidota</taxon>
        <taxon>Chitinophagia</taxon>
        <taxon>Chitinophagales</taxon>
        <taxon>Chitinophagaceae</taxon>
        <taxon>Flavipsychrobacter</taxon>
    </lineage>
</organism>
<dbReference type="AlphaFoldDB" id="A0A2S7SQ11"/>
<keyword evidence="11" id="KW-1185">Reference proteome</keyword>
<dbReference type="PROSITE" id="PS50109">
    <property type="entry name" value="HIS_KIN"/>
    <property type="match status" value="1"/>
</dbReference>
<keyword evidence="4" id="KW-0808">Transferase</keyword>
<dbReference type="GO" id="GO:0005886">
    <property type="term" value="C:plasma membrane"/>
    <property type="evidence" value="ECO:0007669"/>
    <property type="project" value="TreeGrafter"/>
</dbReference>
<dbReference type="Proteomes" id="UP000239872">
    <property type="component" value="Unassembled WGS sequence"/>
</dbReference>
<evidence type="ECO:0000256" key="6">
    <source>
        <dbReference type="ARBA" id="ARBA00022777"/>
    </source>
</evidence>
<reference evidence="10 11" key="1">
    <citation type="submission" date="2018-01" db="EMBL/GenBank/DDBJ databases">
        <title>A novel member of the phylum Bacteroidetes isolated from glacier ice.</title>
        <authorList>
            <person name="Liu Q."/>
            <person name="Xin Y.-H."/>
        </authorList>
    </citation>
    <scope>NUCLEOTIDE SEQUENCE [LARGE SCALE GENOMIC DNA]</scope>
    <source>
        <strain evidence="10 11">RB1R16</strain>
    </source>
</reference>
<dbReference type="SMART" id="SM00388">
    <property type="entry name" value="HisKA"/>
    <property type="match status" value="1"/>
</dbReference>
<evidence type="ECO:0000256" key="7">
    <source>
        <dbReference type="ARBA" id="ARBA00022989"/>
    </source>
</evidence>
<feature type="domain" description="Histidine kinase" evidence="9">
    <location>
        <begin position="214"/>
        <end position="416"/>
    </location>
</feature>
<evidence type="ECO:0000256" key="3">
    <source>
        <dbReference type="ARBA" id="ARBA00022553"/>
    </source>
</evidence>
<dbReference type="SUPFAM" id="SSF55874">
    <property type="entry name" value="ATPase domain of HSP90 chaperone/DNA topoisomerase II/histidine kinase"/>
    <property type="match status" value="1"/>
</dbReference>
<dbReference type="InterPro" id="IPR050428">
    <property type="entry name" value="TCS_sensor_his_kinase"/>
</dbReference>
<comment type="catalytic activity">
    <reaction evidence="1">
        <text>ATP + protein L-histidine = ADP + protein N-phospho-L-histidine.</text>
        <dbReference type="EC" id="2.7.13.3"/>
    </reaction>
</comment>
<dbReference type="Pfam" id="PF00512">
    <property type="entry name" value="HisKA"/>
    <property type="match status" value="1"/>
</dbReference>
<dbReference type="InterPro" id="IPR036097">
    <property type="entry name" value="HisK_dim/P_sf"/>
</dbReference>
<dbReference type="InterPro" id="IPR005467">
    <property type="entry name" value="His_kinase_dom"/>
</dbReference>
<sequence>MKLFAKYNRVNLTVTIIIFLVGSCVFYFLMQYIFIQQIDEALGNEKEEIITYARKYGKLPEIVNTEDQYIDYLNIPGPATPTFKNTYVQYARAKEWSRQVQFGMAVSNNTFTIVVSKPLEENESLLQVVVAITIGMIALILLAGYLINRAVLTRLWQPFYNTISFIRGYDIEEKAHPAFPKTDIDEFDLLNENIQEMTSRVQADFQSLKEFTGNAAHEMQTPLSVIRTRLELILQNEALLQKNADQVNDIENAVRKLSKLYQSLLLLTKIEHSQFPMADLVKIDEVMQEKLDEILDIISSKGLHLEFIQYQPVTVRFHAYLAEIVVGNLLNNAVRYNTTDGWIGISLKSGQLSISNTSELEEIKEENLFKRFFRDGNTTEDGNGLGLAIVKRICDAAGYRLEYSFKDGRHTFTLLF</sequence>
<evidence type="ECO:0000256" key="1">
    <source>
        <dbReference type="ARBA" id="ARBA00000085"/>
    </source>
</evidence>
<evidence type="ECO:0000256" key="4">
    <source>
        <dbReference type="ARBA" id="ARBA00022679"/>
    </source>
</evidence>
<dbReference type="Gene3D" id="3.30.565.10">
    <property type="entry name" value="Histidine kinase-like ATPase, C-terminal domain"/>
    <property type="match status" value="1"/>
</dbReference>
<dbReference type="RefSeq" id="WP_105041448.1">
    <property type="nucleotide sequence ID" value="NZ_PPSL01000012.1"/>
</dbReference>
<accession>A0A2S7SQ11</accession>
<dbReference type="SUPFAM" id="SSF47384">
    <property type="entry name" value="Homodimeric domain of signal transducing histidine kinase"/>
    <property type="match status" value="1"/>
</dbReference>
<dbReference type="SMART" id="SM00387">
    <property type="entry name" value="HATPase_c"/>
    <property type="match status" value="1"/>
</dbReference>
<comment type="caution">
    <text evidence="10">The sequence shown here is derived from an EMBL/GenBank/DDBJ whole genome shotgun (WGS) entry which is preliminary data.</text>
</comment>
<dbReference type="Pfam" id="PF02518">
    <property type="entry name" value="HATPase_c"/>
    <property type="match status" value="1"/>
</dbReference>
<evidence type="ECO:0000256" key="2">
    <source>
        <dbReference type="ARBA" id="ARBA00012438"/>
    </source>
</evidence>
<keyword evidence="3" id="KW-0597">Phosphoprotein</keyword>
<dbReference type="InterPro" id="IPR003594">
    <property type="entry name" value="HATPase_dom"/>
</dbReference>
<name>A0A2S7SQ11_9BACT</name>
<dbReference type="GO" id="GO:0000155">
    <property type="term" value="F:phosphorelay sensor kinase activity"/>
    <property type="evidence" value="ECO:0007669"/>
    <property type="project" value="InterPro"/>
</dbReference>
<dbReference type="CDD" id="cd00082">
    <property type="entry name" value="HisKA"/>
    <property type="match status" value="1"/>
</dbReference>
<dbReference type="EMBL" id="PPSL01000012">
    <property type="protein sequence ID" value="PQJ08808.1"/>
    <property type="molecule type" value="Genomic_DNA"/>
</dbReference>
<dbReference type="InterPro" id="IPR003661">
    <property type="entry name" value="HisK_dim/P_dom"/>
</dbReference>
<evidence type="ECO:0000259" key="9">
    <source>
        <dbReference type="PROSITE" id="PS50109"/>
    </source>
</evidence>
<dbReference type="InterPro" id="IPR036890">
    <property type="entry name" value="HATPase_C_sf"/>
</dbReference>
<feature type="transmembrane region" description="Helical" evidence="8">
    <location>
        <begin position="12"/>
        <end position="35"/>
    </location>
</feature>
<protein>
    <recommendedName>
        <fullName evidence="2">histidine kinase</fullName>
        <ecNumber evidence="2">2.7.13.3</ecNumber>
    </recommendedName>
</protein>
<dbReference type="EC" id="2.7.13.3" evidence="2"/>
<dbReference type="PANTHER" id="PTHR45436">
    <property type="entry name" value="SENSOR HISTIDINE KINASE YKOH"/>
    <property type="match status" value="1"/>
</dbReference>
<evidence type="ECO:0000313" key="10">
    <source>
        <dbReference type="EMBL" id="PQJ08808.1"/>
    </source>
</evidence>
<keyword evidence="6" id="KW-0418">Kinase</keyword>
<evidence type="ECO:0000313" key="11">
    <source>
        <dbReference type="Proteomes" id="UP000239872"/>
    </source>
</evidence>
<keyword evidence="7 8" id="KW-1133">Transmembrane helix</keyword>
<proteinExistence type="predicted"/>
<gene>
    <name evidence="10" type="ORF">CJD36_022405</name>
</gene>
<dbReference type="PANTHER" id="PTHR45436:SF5">
    <property type="entry name" value="SENSOR HISTIDINE KINASE TRCS"/>
    <property type="match status" value="1"/>
</dbReference>
<feature type="transmembrane region" description="Helical" evidence="8">
    <location>
        <begin position="125"/>
        <end position="147"/>
    </location>
</feature>
<dbReference type="Gene3D" id="1.10.287.130">
    <property type="match status" value="1"/>
</dbReference>